<proteinExistence type="predicted"/>
<dbReference type="Proteomes" id="UP000241890">
    <property type="component" value="Unassembled WGS sequence"/>
</dbReference>
<keyword evidence="1" id="KW-0343">GTPase activation</keyword>
<dbReference type="OrthoDB" id="120976at2759"/>
<dbReference type="PANTHER" id="PTHR24113:SF12">
    <property type="entry name" value="RAN GTPASE-ACTIVATING PROTEIN 1"/>
    <property type="match status" value="1"/>
</dbReference>
<gene>
    <name evidence="4" type="ORF">FCC1311_095562</name>
</gene>
<dbReference type="Pfam" id="PF13516">
    <property type="entry name" value="LRR_6"/>
    <property type="match status" value="2"/>
</dbReference>
<dbReference type="InParanoid" id="A0A2R5GXB6"/>
<dbReference type="GO" id="GO:0048471">
    <property type="term" value="C:perinuclear region of cytoplasm"/>
    <property type="evidence" value="ECO:0007669"/>
    <property type="project" value="TreeGrafter"/>
</dbReference>
<dbReference type="AlphaFoldDB" id="A0A2R5GXB6"/>
<sequence length="105" mass="11259">HEGATALANALAKHKSLHTLSLQYNDIGDEGATSLAGALAKNDLLHTLEFHARMDCDGWNPSRDFVHLGVSCNVERSLRNNNIGDKGATALANALVKVEALQKLK</sequence>
<dbReference type="InterPro" id="IPR001611">
    <property type="entry name" value="Leu-rich_rpt"/>
</dbReference>
<dbReference type="GO" id="GO:0005829">
    <property type="term" value="C:cytosol"/>
    <property type="evidence" value="ECO:0007669"/>
    <property type="project" value="TreeGrafter"/>
</dbReference>
<dbReference type="InterPro" id="IPR027038">
    <property type="entry name" value="RanGap"/>
</dbReference>
<name>A0A2R5GXB6_9STRA</name>
<dbReference type="GO" id="GO:0005634">
    <property type="term" value="C:nucleus"/>
    <property type="evidence" value="ECO:0007669"/>
    <property type="project" value="TreeGrafter"/>
</dbReference>
<keyword evidence="2" id="KW-0433">Leucine-rich repeat</keyword>
<accession>A0A2R5GXB6</accession>
<organism evidence="4 5">
    <name type="scientific">Hondaea fermentalgiana</name>
    <dbReference type="NCBI Taxonomy" id="2315210"/>
    <lineage>
        <taxon>Eukaryota</taxon>
        <taxon>Sar</taxon>
        <taxon>Stramenopiles</taxon>
        <taxon>Bigyra</taxon>
        <taxon>Labyrinthulomycetes</taxon>
        <taxon>Thraustochytrida</taxon>
        <taxon>Thraustochytriidae</taxon>
        <taxon>Hondaea</taxon>
    </lineage>
</organism>
<dbReference type="SMART" id="SM00368">
    <property type="entry name" value="LRR_RI"/>
    <property type="match status" value="2"/>
</dbReference>
<dbReference type="Gene3D" id="3.80.10.10">
    <property type="entry name" value="Ribonuclease Inhibitor"/>
    <property type="match status" value="1"/>
</dbReference>
<dbReference type="GO" id="GO:0031267">
    <property type="term" value="F:small GTPase binding"/>
    <property type="evidence" value="ECO:0007669"/>
    <property type="project" value="TreeGrafter"/>
</dbReference>
<feature type="non-terminal residue" evidence="4">
    <location>
        <position position="1"/>
    </location>
</feature>
<comment type="caution">
    <text evidence="4">The sequence shown here is derived from an EMBL/GenBank/DDBJ whole genome shotgun (WGS) entry which is preliminary data.</text>
</comment>
<evidence type="ECO:0000313" key="5">
    <source>
        <dbReference type="Proteomes" id="UP000241890"/>
    </source>
</evidence>
<evidence type="ECO:0000256" key="1">
    <source>
        <dbReference type="ARBA" id="ARBA00022468"/>
    </source>
</evidence>
<keyword evidence="5" id="KW-1185">Reference proteome</keyword>
<dbReference type="SUPFAM" id="SSF52047">
    <property type="entry name" value="RNI-like"/>
    <property type="match status" value="1"/>
</dbReference>
<dbReference type="PANTHER" id="PTHR24113">
    <property type="entry name" value="RAN GTPASE-ACTIVATING PROTEIN 1"/>
    <property type="match status" value="1"/>
</dbReference>
<evidence type="ECO:0000313" key="4">
    <source>
        <dbReference type="EMBL" id="GBG33333.1"/>
    </source>
</evidence>
<dbReference type="EMBL" id="BEYU01000154">
    <property type="protein sequence ID" value="GBG33333.1"/>
    <property type="molecule type" value="Genomic_DNA"/>
</dbReference>
<dbReference type="InterPro" id="IPR032675">
    <property type="entry name" value="LRR_dom_sf"/>
</dbReference>
<evidence type="ECO:0000256" key="2">
    <source>
        <dbReference type="ARBA" id="ARBA00022614"/>
    </source>
</evidence>
<reference evidence="4 5" key="1">
    <citation type="submission" date="2017-12" db="EMBL/GenBank/DDBJ databases">
        <title>Sequencing, de novo assembly and annotation of complete genome of a new Thraustochytrid species, strain FCC1311.</title>
        <authorList>
            <person name="Sedici K."/>
            <person name="Godart F."/>
            <person name="Aiese Cigliano R."/>
            <person name="Sanseverino W."/>
            <person name="Barakat M."/>
            <person name="Ortet P."/>
            <person name="Marechal E."/>
            <person name="Cagnac O."/>
            <person name="Amato A."/>
        </authorList>
    </citation>
    <scope>NUCLEOTIDE SEQUENCE [LARGE SCALE GENOMIC DNA]</scope>
</reference>
<protein>
    <submittedName>
        <fullName evidence="4">Nucleotide-binding oligomerization domain-containing protein 1</fullName>
    </submittedName>
</protein>
<evidence type="ECO:0000256" key="3">
    <source>
        <dbReference type="ARBA" id="ARBA00022737"/>
    </source>
</evidence>
<dbReference type="GO" id="GO:0006913">
    <property type="term" value="P:nucleocytoplasmic transport"/>
    <property type="evidence" value="ECO:0007669"/>
    <property type="project" value="TreeGrafter"/>
</dbReference>
<dbReference type="GO" id="GO:0005096">
    <property type="term" value="F:GTPase activator activity"/>
    <property type="evidence" value="ECO:0007669"/>
    <property type="project" value="UniProtKB-KW"/>
</dbReference>
<keyword evidence="3" id="KW-0677">Repeat</keyword>